<dbReference type="Pfam" id="PF13350">
    <property type="entry name" value="Y_phosphatase3"/>
    <property type="match status" value="1"/>
</dbReference>
<dbReference type="PANTHER" id="PTHR31126">
    <property type="entry name" value="TYROSINE-PROTEIN PHOSPHATASE"/>
    <property type="match status" value="1"/>
</dbReference>
<dbReference type="Gene3D" id="3.90.190.10">
    <property type="entry name" value="Protein tyrosine phosphatase superfamily"/>
    <property type="match status" value="1"/>
</dbReference>
<sequence>MADPSLPSPPFIFIDGLPNFRDIGGYPINSQPGKVVREGVVFRSSEPSNLTEQGIASLQALQVTDVYDLRSLPELQRDAQKGHGRQPKEWPGSNRIFAPVFLDDDYSQEAIAHRIKGYAEKTSEGFVQAYQDILNSASSPKNVAQPYGTILKHLAASGGGMPAPVLLHCTAGKDRTGVICALILSLCGVEDRIVAHEYSLTAVGLKARRGEILRHLLKEPDFQKNPSGAVRMIGARAENMIETLKKIRERWGSVEKCVVDLKLLAEDDEIEQLRKNLIVDASSQEGSPLDWEAHAKLVPIAEKEAEEEGEKIAAEGIKAEARI</sequence>
<gene>
    <name evidence="2" type="ORF">SUNI508_08840</name>
</gene>
<dbReference type="InterPro" id="IPR026893">
    <property type="entry name" value="Tyr/Ser_Pase_IphP-type"/>
</dbReference>
<dbReference type="EMBL" id="JARVKF010000398">
    <property type="protein sequence ID" value="KAK9417480.1"/>
    <property type="molecule type" value="Genomic_DNA"/>
</dbReference>
<dbReference type="SUPFAM" id="SSF52799">
    <property type="entry name" value="(Phosphotyrosine protein) phosphatases II"/>
    <property type="match status" value="1"/>
</dbReference>
<evidence type="ECO:0000259" key="1">
    <source>
        <dbReference type="PROSITE" id="PS50056"/>
    </source>
</evidence>
<proteinExistence type="predicted"/>
<dbReference type="PANTHER" id="PTHR31126:SF1">
    <property type="entry name" value="TYROSINE SPECIFIC PROTEIN PHOSPHATASES DOMAIN-CONTAINING PROTEIN"/>
    <property type="match status" value="1"/>
</dbReference>
<protein>
    <submittedName>
        <fullName evidence="2">Tyrosine phosphatase</fullName>
    </submittedName>
</protein>
<dbReference type="PROSITE" id="PS50056">
    <property type="entry name" value="TYR_PHOSPHATASE_2"/>
    <property type="match status" value="1"/>
</dbReference>
<dbReference type="Proteomes" id="UP001408356">
    <property type="component" value="Unassembled WGS sequence"/>
</dbReference>
<comment type="caution">
    <text evidence="2">The sequence shown here is derived from an EMBL/GenBank/DDBJ whole genome shotgun (WGS) entry which is preliminary data.</text>
</comment>
<dbReference type="InterPro" id="IPR000387">
    <property type="entry name" value="Tyr_Pase_dom"/>
</dbReference>
<name>A0ABR2USZ5_9PEZI</name>
<dbReference type="PROSITE" id="PS00383">
    <property type="entry name" value="TYR_PHOSPHATASE_1"/>
    <property type="match status" value="1"/>
</dbReference>
<dbReference type="InterPro" id="IPR029021">
    <property type="entry name" value="Prot-tyrosine_phosphatase-like"/>
</dbReference>
<keyword evidence="3" id="KW-1185">Reference proteome</keyword>
<accession>A0ABR2USZ5</accession>
<evidence type="ECO:0000313" key="3">
    <source>
        <dbReference type="Proteomes" id="UP001408356"/>
    </source>
</evidence>
<dbReference type="InterPro" id="IPR016130">
    <property type="entry name" value="Tyr_Pase_AS"/>
</dbReference>
<organism evidence="2 3">
    <name type="scientific">Seiridium unicorne</name>
    <dbReference type="NCBI Taxonomy" id="138068"/>
    <lineage>
        <taxon>Eukaryota</taxon>
        <taxon>Fungi</taxon>
        <taxon>Dikarya</taxon>
        <taxon>Ascomycota</taxon>
        <taxon>Pezizomycotina</taxon>
        <taxon>Sordariomycetes</taxon>
        <taxon>Xylariomycetidae</taxon>
        <taxon>Amphisphaeriales</taxon>
        <taxon>Sporocadaceae</taxon>
        <taxon>Seiridium</taxon>
    </lineage>
</organism>
<feature type="domain" description="Tyrosine specific protein phosphatases" evidence="1">
    <location>
        <begin position="124"/>
        <end position="184"/>
    </location>
</feature>
<reference evidence="2 3" key="1">
    <citation type="journal article" date="2024" name="J. Plant Pathol.">
        <title>Sequence and assembly of the genome of Seiridium unicorne, isolate CBS 538.82, causal agent of cypress canker disease.</title>
        <authorList>
            <person name="Scali E."/>
            <person name="Rocca G.D."/>
            <person name="Danti R."/>
            <person name="Garbelotto M."/>
            <person name="Barberini S."/>
            <person name="Baroncelli R."/>
            <person name="Emiliani G."/>
        </authorList>
    </citation>
    <scope>NUCLEOTIDE SEQUENCE [LARGE SCALE GENOMIC DNA]</scope>
    <source>
        <strain evidence="2 3">BM-138-508</strain>
    </source>
</reference>
<evidence type="ECO:0000313" key="2">
    <source>
        <dbReference type="EMBL" id="KAK9417480.1"/>
    </source>
</evidence>